<dbReference type="SUPFAM" id="SSF102405">
    <property type="entry name" value="MCP/YpsA-like"/>
    <property type="match status" value="1"/>
</dbReference>
<dbReference type="InterPro" id="IPR031100">
    <property type="entry name" value="LOG_fam"/>
</dbReference>
<evidence type="ECO:0000313" key="3">
    <source>
        <dbReference type="EMBL" id="MDO7906448.1"/>
    </source>
</evidence>
<dbReference type="Proteomes" id="UP001240171">
    <property type="component" value="Unassembled WGS sequence"/>
</dbReference>
<dbReference type="EMBL" id="JAUQTB010000003">
    <property type="protein sequence ID" value="MDO7906448.1"/>
    <property type="molecule type" value="Genomic_DNA"/>
</dbReference>
<dbReference type="RefSeq" id="WP_305023640.1">
    <property type="nucleotide sequence ID" value="NZ_JAUQTB010000003.1"/>
</dbReference>
<dbReference type="Pfam" id="PF03641">
    <property type="entry name" value="Lysine_decarbox"/>
    <property type="match status" value="1"/>
</dbReference>
<dbReference type="InterPro" id="IPR005269">
    <property type="entry name" value="LOG"/>
</dbReference>
<reference evidence="3 4" key="1">
    <citation type="submission" date="2023-07" db="EMBL/GenBank/DDBJ databases">
        <title>Paenibacillus sp. JX-17 nov. isolated from soil.</title>
        <authorList>
            <person name="Wan Y."/>
            <person name="Liu B."/>
        </authorList>
    </citation>
    <scope>NUCLEOTIDE SEQUENCE [LARGE SCALE GENOMIC DNA]</scope>
    <source>
        <strain evidence="3 4">JX-17</strain>
    </source>
</reference>
<evidence type="ECO:0000256" key="2">
    <source>
        <dbReference type="RuleBase" id="RU363015"/>
    </source>
</evidence>
<organism evidence="3 4">
    <name type="scientific">Paenibacillus lacisoli</name>
    <dbReference type="NCBI Taxonomy" id="3064525"/>
    <lineage>
        <taxon>Bacteria</taxon>
        <taxon>Bacillati</taxon>
        <taxon>Bacillota</taxon>
        <taxon>Bacilli</taxon>
        <taxon>Bacillales</taxon>
        <taxon>Paenibacillaceae</taxon>
        <taxon>Paenibacillus</taxon>
    </lineage>
</organism>
<evidence type="ECO:0000256" key="1">
    <source>
        <dbReference type="ARBA" id="ARBA00006763"/>
    </source>
</evidence>
<comment type="caution">
    <text evidence="3">The sequence shown here is derived from an EMBL/GenBank/DDBJ whole genome shotgun (WGS) entry which is preliminary data.</text>
</comment>
<evidence type="ECO:0000313" key="4">
    <source>
        <dbReference type="Proteomes" id="UP001240171"/>
    </source>
</evidence>
<dbReference type="NCBIfam" id="TIGR00730">
    <property type="entry name" value="Rossman fold protein, TIGR00730 family"/>
    <property type="match status" value="1"/>
</dbReference>
<protein>
    <recommendedName>
        <fullName evidence="2">Cytokinin riboside 5'-monophosphate phosphoribohydrolase</fullName>
        <ecNumber evidence="2">3.2.2.n1</ecNumber>
    </recommendedName>
</protein>
<keyword evidence="2" id="KW-0378">Hydrolase</keyword>
<gene>
    <name evidence="3" type="ORF">Q5741_08460</name>
</gene>
<dbReference type="PANTHER" id="PTHR31223:SF70">
    <property type="entry name" value="LOG FAMILY PROTEIN YJL055W"/>
    <property type="match status" value="1"/>
</dbReference>
<sequence>MKSICVFAASRTGTSTIYIESAARLGRLMAEQELRLVYGGSKLGLMGETANAVLAHGGQVTGIMPTSLFLAEIVHPGLTEFIEVADMHERKAKMGRSADAFIALPGGLGTFEELFEVLCWAQIGIHRKPIGLLNMNGYYDPLLAMMRHSIEEGFTPSGSMDLILASDDPELLLQQLGQSVPVNGYPS</sequence>
<dbReference type="EC" id="3.2.2.n1" evidence="2"/>
<keyword evidence="4" id="KW-1185">Reference proteome</keyword>
<comment type="similarity">
    <text evidence="1 2">Belongs to the LOG family.</text>
</comment>
<accession>A0ABT9CFR9</accession>
<dbReference type="Gene3D" id="3.40.50.450">
    <property type="match status" value="1"/>
</dbReference>
<keyword evidence="2" id="KW-0203">Cytokinin biosynthesis</keyword>
<dbReference type="PANTHER" id="PTHR31223">
    <property type="entry name" value="LOG FAMILY PROTEIN YJL055W"/>
    <property type="match status" value="1"/>
</dbReference>
<proteinExistence type="inferred from homology"/>
<name>A0ABT9CFR9_9BACL</name>